<dbReference type="Proteomes" id="UP001341840">
    <property type="component" value="Unassembled WGS sequence"/>
</dbReference>
<feature type="compositionally biased region" description="Basic and acidic residues" evidence="1">
    <location>
        <begin position="19"/>
        <end position="37"/>
    </location>
</feature>
<evidence type="ECO:0000256" key="1">
    <source>
        <dbReference type="SAM" id="MobiDB-lite"/>
    </source>
</evidence>
<proteinExistence type="predicted"/>
<organism evidence="2 3">
    <name type="scientific">Stylosanthes scabra</name>
    <dbReference type="NCBI Taxonomy" id="79078"/>
    <lineage>
        <taxon>Eukaryota</taxon>
        <taxon>Viridiplantae</taxon>
        <taxon>Streptophyta</taxon>
        <taxon>Embryophyta</taxon>
        <taxon>Tracheophyta</taxon>
        <taxon>Spermatophyta</taxon>
        <taxon>Magnoliopsida</taxon>
        <taxon>eudicotyledons</taxon>
        <taxon>Gunneridae</taxon>
        <taxon>Pentapetalae</taxon>
        <taxon>rosids</taxon>
        <taxon>fabids</taxon>
        <taxon>Fabales</taxon>
        <taxon>Fabaceae</taxon>
        <taxon>Papilionoideae</taxon>
        <taxon>50 kb inversion clade</taxon>
        <taxon>dalbergioids sensu lato</taxon>
        <taxon>Dalbergieae</taxon>
        <taxon>Pterocarpus clade</taxon>
        <taxon>Stylosanthes</taxon>
    </lineage>
</organism>
<feature type="region of interest" description="Disordered" evidence="1">
    <location>
        <begin position="1"/>
        <end position="45"/>
    </location>
</feature>
<reference evidence="2 3" key="1">
    <citation type="journal article" date="2023" name="Plants (Basel)">
        <title>Bridging the Gap: Combining Genomics and Transcriptomics Approaches to Understand Stylosanthes scabra, an Orphan Legume from the Brazilian Caatinga.</title>
        <authorList>
            <person name="Ferreira-Neto J.R.C."/>
            <person name="da Silva M.D."/>
            <person name="Binneck E."/>
            <person name="de Melo N.F."/>
            <person name="da Silva R.H."/>
            <person name="de Melo A.L.T.M."/>
            <person name="Pandolfi V."/>
            <person name="Bustamante F.O."/>
            <person name="Brasileiro-Vidal A.C."/>
            <person name="Benko-Iseppon A.M."/>
        </authorList>
    </citation>
    <scope>NUCLEOTIDE SEQUENCE [LARGE SCALE GENOMIC DNA]</scope>
    <source>
        <tissue evidence="2">Leaves</tissue>
    </source>
</reference>
<accession>A0ABU6WLA0</accession>
<sequence length="81" mass="8807">MCEGDEVKGKRASGGVSEGEDKVKGIEGEGRKEEDPAFGHPQEQCDVPIVGSVDKPKVGMYKSLLHMLCLLVDLHLQEGRE</sequence>
<protein>
    <submittedName>
        <fullName evidence="2">Uncharacterized protein</fullName>
    </submittedName>
</protein>
<gene>
    <name evidence="2" type="ORF">PIB30_068573</name>
</gene>
<evidence type="ECO:0000313" key="3">
    <source>
        <dbReference type="Proteomes" id="UP001341840"/>
    </source>
</evidence>
<comment type="caution">
    <text evidence="2">The sequence shown here is derived from an EMBL/GenBank/DDBJ whole genome shotgun (WGS) entry which is preliminary data.</text>
</comment>
<keyword evidence="3" id="KW-1185">Reference proteome</keyword>
<name>A0ABU6WLA0_9FABA</name>
<dbReference type="EMBL" id="JASCZI010181980">
    <property type="protein sequence ID" value="MED6186632.1"/>
    <property type="molecule type" value="Genomic_DNA"/>
</dbReference>
<evidence type="ECO:0000313" key="2">
    <source>
        <dbReference type="EMBL" id="MED6186632.1"/>
    </source>
</evidence>